<feature type="transmembrane region" description="Helical" evidence="7">
    <location>
        <begin position="197"/>
        <end position="216"/>
    </location>
</feature>
<dbReference type="AlphaFoldDB" id="A0AA97NSC1"/>
<feature type="region of interest" description="Disordered" evidence="6">
    <location>
        <begin position="342"/>
        <end position="363"/>
    </location>
</feature>
<feature type="transmembrane region" description="Helical" evidence="7">
    <location>
        <begin position="48"/>
        <end position="69"/>
    </location>
</feature>
<dbReference type="Pfam" id="PF20684">
    <property type="entry name" value="Fung_rhodopsin"/>
    <property type="match status" value="1"/>
</dbReference>
<dbReference type="PANTHER" id="PTHR33048">
    <property type="entry name" value="PTH11-LIKE INTEGRAL MEMBRANE PROTEIN (AFU_ORTHOLOGUE AFUA_5G11245)"/>
    <property type="match status" value="1"/>
</dbReference>
<comment type="similarity">
    <text evidence="5">Belongs to the SAT4 family.</text>
</comment>
<keyword evidence="3 7" id="KW-1133">Transmembrane helix</keyword>
<dbReference type="InterPro" id="IPR052337">
    <property type="entry name" value="SAT4-like"/>
</dbReference>
<evidence type="ECO:0000259" key="8">
    <source>
        <dbReference type="Pfam" id="PF20684"/>
    </source>
</evidence>
<feature type="transmembrane region" description="Helical" evidence="7">
    <location>
        <begin position="122"/>
        <end position="148"/>
    </location>
</feature>
<proteinExistence type="inferred from homology"/>
<sequence length="363" mass="40302">MDHSIVPQENRGPAFLVITGTLTSIATLFVGARLYTRAVIKRLVFCEDYIVILATLLLWVQLCTYTVAVQNGVGRHLRALTPEEREVALMWYHLAPFPSVIALGVPKIALAMMLNRVLLASFWASAASWFLSATSMANFVVTSLLIAFQCSPIRAAWIPDIADAKCTSEPFSALADIYLALWPAFIIFKVETNKPKSIALSIVLGLGVLASGVAVYKMTLMKALESADRTYDGIDLLIWTLAEAAATLIASSIPMITPIYILMAQWMRGTKPRERDRDRDREGDSAAEYIQRMAQERLFQHRSTDQEAGIFHRPSFRRQHSNRLWSPSRVGNVRGDKIGVSMAMNSNRDGSGPSHGSLETDQR</sequence>
<dbReference type="InterPro" id="IPR049326">
    <property type="entry name" value="Rhodopsin_dom_fungi"/>
</dbReference>
<protein>
    <recommendedName>
        <fullName evidence="8">Rhodopsin domain-containing protein</fullName>
    </recommendedName>
</protein>
<feature type="domain" description="Rhodopsin" evidence="8">
    <location>
        <begin position="32"/>
        <end position="259"/>
    </location>
</feature>
<evidence type="ECO:0000256" key="3">
    <source>
        <dbReference type="ARBA" id="ARBA00022989"/>
    </source>
</evidence>
<name>A0AA97NSC1_PYRO3</name>
<evidence type="ECO:0000256" key="7">
    <source>
        <dbReference type="SAM" id="Phobius"/>
    </source>
</evidence>
<organism evidence="9">
    <name type="scientific">Pyricularia oryzae (strain Y34)</name>
    <name type="common">Rice blast fungus</name>
    <name type="synonym">Magnaporthe oryzae</name>
    <dbReference type="NCBI Taxonomy" id="1143189"/>
    <lineage>
        <taxon>Eukaryota</taxon>
        <taxon>Fungi</taxon>
        <taxon>Dikarya</taxon>
        <taxon>Ascomycota</taxon>
        <taxon>Pezizomycotina</taxon>
        <taxon>Sordariomycetes</taxon>
        <taxon>Sordariomycetidae</taxon>
        <taxon>Magnaporthales</taxon>
        <taxon>Pyriculariaceae</taxon>
        <taxon>Pyricularia</taxon>
    </lineage>
</organism>
<reference evidence="9" key="1">
    <citation type="journal article" date="2012" name="PLoS Genet.">
        <title>Comparative analysis of the genomes of two field isolates of the rice blast fungus Magnaporthe oryzae.</title>
        <authorList>
            <person name="Xue M."/>
            <person name="Yang J."/>
            <person name="Li Z."/>
            <person name="Hu S."/>
            <person name="Yao N."/>
            <person name="Dean R.A."/>
            <person name="Zhao W."/>
            <person name="Shen M."/>
            <person name="Zhang H."/>
            <person name="Li C."/>
            <person name="Liu L."/>
            <person name="Cao L."/>
            <person name="Xu X."/>
            <person name="Xing Y."/>
            <person name="Hsiang T."/>
            <person name="Zhang Z."/>
            <person name="Xu J.R."/>
            <person name="Peng Y.L."/>
        </authorList>
    </citation>
    <scope>NUCLEOTIDE SEQUENCE</scope>
    <source>
        <strain evidence="9">Y34</strain>
    </source>
</reference>
<dbReference type="Proteomes" id="UP000011086">
    <property type="component" value="Unassembled WGS sequence"/>
</dbReference>
<accession>A0AA97NSC1</accession>
<gene>
    <name evidence="9" type="ORF">OOU_Y34scaffold00707g68</name>
</gene>
<evidence type="ECO:0000256" key="2">
    <source>
        <dbReference type="ARBA" id="ARBA00022692"/>
    </source>
</evidence>
<keyword evidence="4 7" id="KW-0472">Membrane</keyword>
<evidence type="ECO:0000256" key="6">
    <source>
        <dbReference type="SAM" id="MobiDB-lite"/>
    </source>
</evidence>
<evidence type="ECO:0000313" key="9">
    <source>
        <dbReference type="EMBL" id="ELQ35484.1"/>
    </source>
</evidence>
<comment type="subcellular location">
    <subcellularLocation>
        <location evidence="1">Membrane</location>
        <topology evidence="1">Multi-pass membrane protein</topology>
    </subcellularLocation>
</comment>
<feature type="transmembrane region" description="Helical" evidence="7">
    <location>
        <begin position="89"/>
        <end position="110"/>
    </location>
</feature>
<evidence type="ECO:0000256" key="4">
    <source>
        <dbReference type="ARBA" id="ARBA00023136"/>
    </source>
</evidence>
<dbReference type="GO" id="GO:0016020">
    <property type="term" value="C:membrane"/>
    <property type="evidence" value="ECO:0007669"/>
    <property type="project" value="UniProtKB-SubCell"/>
</dbReference>
<evidence type="ECO:0000256" key="5">
    <source>
        <dbReference type="ARBA" id="ARBA00038359"/>
    </source>
</evidence>
<evidence type="ECO:0000256" key="1">
    <source>
        <dbReference type="ARBA" id="ARBA00004141"/>
    </source>
</evidence>
<feature type="transmembrane region" description="Helical" evidence="7">
    <location>
        <begin position="236"/>
        <end position="263"/>
    </location>
</feature>
<dbReference type="PANTHER" id="PTHR33048:SF47">
    <property type="entry name" value="INTEGRAL MEMBRANE PROTEIN-RELATED"/>
    <property type="match status" value="1"/>
</dbReference>
<keyword evidence="2 7" id="KW-0812">Transmembrane</keyword>
<dbReference type="EMBL" id="JH792904">
    <property type="protein sequence ID" value="ELQ35484.1"/>
    <property type="molecule type" value="Genomic_DNA"/>
</dbReference>
<feature type="transmembrane region" description="Helical" evidence="7">
    <location>
        <begin position="12"/>
        <end position="36"/>
    </location>
</feature>